<proteinExistence type="inferred from homology"/>
<dbReference type="GO" id="GO:0016491">
    <property type="term" value="F:oxidoreductase activity"/>
    <property type="evidence" value="ECO:0007669"/>
    <property type="project" value="UniProtKB-KW"/>
</dbReference>
<gene>
    <name evidence="4" type="ORF">BO70DRAFT_35141</name>
</gene>
<dbReference type="PRINTS" id="PR00081">
    <property type="entry name" value="GDHRDH"/>
</dbReference>
<dbReference type="VEuPathDB" id="FungiDB:BO70DRAFT_35141"/>
<keyword evidence="3" id="KW-0560">Oxidoreductase</keyword>
<sequence length="306" mass="33739">MGGLLGWAYRQRCCPPQPLPADIRLDGKTAIVTGGNVGLGLEAAKQLAAHGLSRVILGVRTPAKGEAAKEEIIRDSPGCDVQVWALDYESFESMRAFSERAATLDRLDMVILSAGLKFIEFIQSRTGHEMHVQVRPTPNPSQVNHLGTSLLSLLLLHPLQHTARATGTPSRLTIVTSEVHFWTPFKEKDASNTLSRMNEPDSFNPGITRYNTSKLLNMLWLRELSGKAGPDVVVNGVNPGLCLSAFHRSDTGFGQRMVNKVLAWTSEQGGHCLVDAAVRHPEDRGAYLSEQVVTESVFFFPLWWWV</sequence>
<dbReference type="InterPro" id="IPR002347">
    <property type="entry name" value="SDR_fam"/>
</dbReference>
<evidence type="ECO:0000256" key="3">
    <source>
        <dbReference type="ARBA" id="ARBA00023002"/>
    </source>
</evidence>
<name>A0A317W9S1_9EURO</name>
<comment type="similarity">
    <text evidence="1">Belongs to the short-chain dehydrogenases/reductases (SDR) family.</text>
</comment>
<reference evidence="4 5" key="1">
    <citation type="submission" date="2016-12" db="EMBL/GenBank/DDBJ databases">
        <title>The genomes of Aspergillus section Nigri reveals drivers in fungal speciation.</title>
        <authorList>
            <consortium name="DOE Joint Genome Institute"/>
            <person name="Vesth T.C."/>
            <person name="Nybo J."/>
            <person name="Theobald S."/>
            <person name="Brandl J."/>
            <person name="Frisvad J.C."/>
            <person name="Nielsen K.F."/>
            <person name="Lyhne E.K."/>
            <person name="Kogle M.E."/>
            <person name="Kuo A."/>
            <person name="Riley R."/>
            <person name="Clum A."/>
            <person name="Nolan M."/>
            <person name="Lipzen A."/>
            <person name="Salamov A."/>
            <person name="Henrissat B."/>
            <person name="Wiebenga A."/>
            <person name="De Vries R.P."/>
            <person name="Grigoriev I.V."/>
            <person name="Mortensen U.H."/>
            <person name="Andersen M.R."/>
            <person name="Baker S.E."/>
        </authorList>
    </citation>
    <scope>NUCLEOTIDE SEQUENCE [LARGE SCALE GENOMIC DNA]</scope>
    <source>
        <strain evidence="4 5">CBS 117.55</strain>
    </source>
</reference>
<protein>
    <submittedName>
        <fullName evidence="4">Dehydrogenase</fullName>
    </submittedName>
</protein>
<comment type="caution">
    <text evidence="4">The sequence shown here is derived from an EMBL/GenBank/DDBJ whole genome shotgun (WGS) entry which is preliminary data.</text>
</comment>
<dbReference type="STRING" id="1448321.A0A317W9S1"/>
<dbReference type="Pfam" id="PF00106">
    <property type="entry name" value="adh_short"/>
    <property type="match status" value="1"/>
</dbReference>
<dbReference type="SUPFAM" id="SSF51735">
    <property type="entry name" value="NAD(P)-binding Rossmann-fold domains"/>
    <property type="match status" value="1"/>
</dbReference>
<dbReference type="AlphaFoldDB" id="A0A317W9S1"/>
<dbReference type="PANTHER" id="PTHR24320:SF252">
    <property type="entry name" value="DEHYDROGENASE_REDUCTASE FAMILY PROTEIN, PUTATIVE (AFU_ORTHOLOGUE AFUA_3G08550)-RELATED"/>
    <property type="match status" value="1"/>
</dbReference>
<evidence type="ECO:0000256" key="1">
    <source>
        <dbReference type="ARBA" id="ARBA00006484"/>
    </source>
</evidence>
<dbReference type="Proteomes" id="UP000247233">
    <property type="component" value="Unassembled WGS sequence"/>
</dbReference>
<dbReference type="OrthoDB" id="191139at2759"/>
<keyword evidence="5" id="KW-1185">Reference proteome</keyword>
<organism evidence="4 5">
    <name type="scientific">Aspergillus heteromorphus CBS 117.55</name>
    <dbReference type="NCBI Taxonomy" id="1448321"/>
    <lineage>
        <taxon>Eukaryota</taxon>
        <taxon>Fungi</taxon>
        <taxon>Dikarya</taxon>
        <taxon>Ascomycota</taxon>
        <taxon>Pezizomycotina</taxon>
        <taxon>Eurotiomycetes</taxon>
        <taxon>Eurotiomycetidae</taxon>
        <taxon>Eurotiales</taxon>
        <taxon>Aspergillaceae</taxon>
        <taxon>Aspergillus</taxon>
        <taxon>Aspergillus subgen. Circumdati</taxon>
    </lineage>
</organism>
<dbReference type="InterPro" id="IPR036291">
    <property type="entry name" value="NAD(P)-bd_dom_sf"/>
</dbReference>
<accession>A0A317W9S1</accession>
<dbReference type="Gene3D" id="3.40.50.720">
    <property type="entry name" value="NAD(P)-binding Rossmann-like Domain"/>
    <property type="match status" value="1"/>
</dbReference>
<dbReference type="EMBL" id="MSFL01000012">
    <property type="protein sequence ID" value="PWY82067.1"/>
    <property type="molecule type" value="Genomic_DNA"/>
</dbReference>
<dbReference type="GeneID" id="37063978"/>
<evidence type="ECO:0000313" key="4">
    <source>
        <dbReference type="EMBL" id="PWY82067.1"/>
    </source>
</evidence>
<keyword evidence="2" id="KW-0521">NADP</keyword>
<dbReference type="PANTHER" id="PTHR24320">
    <property type="entry name" value="RETINOL DEHYDROGENASE"/>
    <property type="match status" value="1"/>
</dbReference>
<evidence type="ECO:0000313" key="5">
    <source>
        <dbReference type="Proteomes" id="UP000247233"/>
    </source>
</evidence>
<dbReference type="RefSeq" id="XP_025399332.1">
    <property type="nucleotide sequence ID" value="XM_025541741.1"/>
</dbReference>
<evidence type="ECO:0000256" key="2">
    <source>
        <dbReference type="ARBA" id="ARBA00022857"/>
    </source>
</evidence>